<proteinExistence type="predicted"/>
<dbReference type="RefSeq" id="WP_309320252.1">
    <property type="nucleotide sequence ID" value="NZ_CP120678.1"/>
</dbReference>
<reference evidence="1" key="1">
    <citation type="submission" date="2023-03" db="EMBL/GenBank/DDBJ databases">
        <title>Selenobaculum gbiensis gen. nov. sp. nov., a new bacterium isolated from the gut microbiota of IBD patient.</title>
        <authorList>
            <person name="Yeo S."/>
            <person name="Park H."/>
            <person name="Huh C.S."/>
        </authorList>
    </citation>
    <scope>NUCLEOTIDE SEQUENCE</scope>
    <source>
        <strain evidence="1">ICN-92133</strain>
    </source>
</reference>
<accession>A0A9Y2AGZ8</accession>
<sequence length="108" mass="12392">MTMEKKHPEYKIPDNPHAKHRYESAMKHVDHAKKAGKSSEEIHAIFHKIMEFDPMDIDSIPTDEAHKNYRLAVIHAKKAMENGKSSEEVHQIFQNIVTGNAKGHTKHS</sequence>
<dbReference type="EMBL" id="CP120678">
    <property type="protein sequence ID" value="WIW69806.1"/>
    <property type="molecule type" value="Genomic_DNA"/>
</dbReference>
<evidence type="ECO:0000313" key="1">
    <source>
        <dbReference type="EMBL" id="WIW69806.1"/>
    </source>
</evidence>
<protein>
    <submittedName>
        <fullName evidence="1">Uncharacterized protein</fullName>
    </submittedName>
</protein>
<dbReference type="KEGG" id="sgbi:P3F81_07725"/>
<dbReference type="Proteomes" id="UP001243623">
    <property type="component" value="Chromosome"/>
</dbReference>
<keyword evidence="2" id="KW-1185">Reference proteome</keyword>
<organism evidence="1 2">
    <name type="scientific">Selenobaculum gibii</name>
    <dbReference type="NCBI Taxonomy" id="3054208"/>
    <lineage>
        <taxon>Bacteria</taxon>
        <taxon>Bacillati</taxon>
        <taxon>Bacillota</taxon>
        <taxon>Negativicutes</taxon>
        <taxon>Selenomonadales</taxon>
        <taxon>Selenomonadaceae</taxon>
        <taxon>Selenobaculum</taxon>
    </lineage>
</organism>
<dbReference type="AlphaFoldDB" id="A0A9Y2AGZ8"/>
<gene>
    <name evidence="1" type="ORF">P3F81_07725</name>
</gene>
<name>A0A9Y2AGZ8_9FIRM</name>
<evidence type="ECO:0000313" key="2">
    <source>
        <dbReference type="Proteomes" id="UP001243623"/>
    </source>
</evidence>